<dbReference type="PANTHER" id="PTHR42894:SF1">
    <property type="entry name" value="N-(5'-PHOSPHORIBOSYL)ANTHRANILATE ISOMERASE"/>
    <property type="match status" value="1"/>
</dbReference>
<dbReference type="HAMAP" id="MF_00135">
    <property type="entry name" value="PRAI"/>
    <property type="match status" value="1"/>
</dbReference>
<feature type="domain" description="N-(5'phosphoribosyl) anthranilate isomerase (PRAI)" evidence="10">
    <location>
        <begin position="46"/>
        <end position="226"/>
    </location>
</feature>
<dbReference type="InterPro" id="IPR013785">
    <property type="entry name" value="Aldolase_TIM"/>
</dbReference>
<keyword evidence="12" id="KW-1185">Reference proteome</keyword>
<comment type="catalytic activity">
    <reaction evidence="1 9">
        <text>N-(5-phospho-beta-D-ribosyl)anthranilate = 1-(2-carboxyphenylamino)-1-deoxy-D-ribulose 5-phosphate</text>
        <dbReference type="Rhea" id="RHEA:21540"/>
        <dbReference type="ChEBI" id="CHEBI:18277"/>
        <dbReference type="ChEBI" id="CHEBI:58613"/>
        <dbReference type="EC" id="5.3.1.24"/>
    </reaction>
</comment>
<dbReference type="CDD" id="cd00405">
    <property type="entry name" value="PRAI"/>
    <property type="match status" value="1"/>
</dbReference>
<keyword evidence="5 9" id="KW-0028">Amino-acid biosynthesis</keyword>
<evidence type="ECO:0000256" key="5">
    <source>
        <dbReference type="ARBA" id="ARBA00022605"/>
    </source>
</evidence>
<evidence type="ECO:0000256" key="9">
    <source>
        <dbReference type="HAMAP-Rule" id="MF_00135"/>
    </source>
</evidence>
<dbReference type="AlphaFoldDB" id="A0A846QVZ1"/>
<evidence type="ECO:0000256" key="7">
    <source>
        <dbReference type="ARBA" id="ARBA00023141"/>
    </source>
</evidence>
<organism evidence="11 12">
    <name type="scientific">Desulfobaculum xiamenense</name>
    <dbReference type="NCBI Taxonomy" id="995050"/>
    <lineage>
        <taxon>Bacteria</taxon>
        <taxon>Pseudomonadati</taxon>
        <taxon>Thermodesulfobacteriota</taxon>
        <taxon>Desulfovibrionia</taxon>
        <taxon>Desulfovibrionales</taxon>
        <taxon>Desulfovibrionaceae</taxon>
        <taxon>Desulfobaculum</taxon>
    </lineage>
</organism>
<sequence>MPRTDLAPICPRIQIAGIIDREEADLLVRLGVDSLGFPLRLAVHAPDISDADAAHVIASLPPHVAAVVITYLTNPDEIIALCDALGTARVQLHADVPPAVPAALRALRPDLRIIKSLVIPHGCDDALPNSIVERINAFAPHVDAFLTDSTDPTTGATGATGRIHDWRLDRAIVEASPIPVIIAGGLNPTNVRAAIRAARPAAVDAHTGVEGPDGRKRADLVKTFIREAVSGFSDIA</sequence>
<dbReference type="InterPro" id="IPR011060">
    <property type="entry name" value="RibuloseP-bd_barrel"/>
</dbReference>
<dbReference type="Proteomes" id="UP000580856">
    <property type="component" value="Unassembled WGS sequence"/>
</dbReference>
<comment type="similarity">
    <text evidence="9">Belongs to the TrpF family.</text>
</comment>
<dbReference type="InterPro" id="IPR044643">
    <property type="entry name" value="TrpF_fam"/>
</dbReference>
<dbReference type="RefSeq" id="WP_167941837.1">
    <property type="nucleotide sequence ID" value="NZ_JAATJA010000002.1"/>
</dbReference>
<dbReference type="PANTHER" id="PTHR42894">
    <property type="entry name" value="N-(5'-PHOSPHORIBOSYL)ANTHRANILATE ISOMERASE"/>
    <property type="match status" value="1"/>
</dbReference>
<keyword evidence="8 9" id="KW-0413">Isomerase</keyword>
<dbReference type="GO" id="GO:0000162">
    <property type="term" value="P:L-tryptophan biosynthetic process"/>
    <property type="evidence" value="ECO:0007669"/>
    <property type="project" value="UniProtKB-UniRule"/>
</dbReference>
<protein>
    <recommendedName>
        <fullName evidence="4 9">N-(5'-phosphoribosyl)anthranilate isomerase</fullName>
        <shortName evidence="9">PRAI</shortName>
        <ecNumber evidence="3 9">5.3.1.24</ecNumber>
    </recommendedName>
</protein>
<evidence type="ECO:0000259" key="10">
    <source>
        <dbReference type="Pfam" id="PF00697"/>
    </source>
</evidence>
<evidence type="ECO:0000256" key="2">
    <source>
        <dbReference type="ARBA" id="ARBA00004664"/>
    </source>
</evidence>
<dbReference type="Pfam" id="PF00697">
    <property type="entry name" value="PRAI"/>
    <property type="match status" value="1"/>
</dbReference>
<name>A0A846QVZ1_9BACT</name>
<evidence type="ECO:0000313" key="11">
    <source>
        <dbReference type="EMBL" id="NJB68799.1"/>
    </source>
</evidence>
<gene>
    <name evidence="9" type="primary">trpF</name>
    <name evidence="11" type="ORF">GGQ74_002472</name>
</gene>
<evidence type="ECO:0000256" key="3">
    <source>
        <dbReference type="ARBA" id="ARBA00012572"/>
    </source>
</evidence>
<evidence type="ECO:0000313" key="12">
    <source>
        <dbReference type="Proteomes" id="UP000580856"/>
    </source>
</evidence>
<proteinExistence type="inferred from homology"/>
<keyword evidence="7 9" id="KW-0057">Aromatic amino acid biosynthesis</keyword>
<comment type="pathway">
    <text evidence="2 9">Amino-acid biosynthesis; L-tryptophan biosynthesis; L-tryptophan from chorismate: step 3/5.</text>
</comment>
<evidence type="ECO:0000256" key="8">
    <source>
        <dbReference type="ARBA" id="ARBA00023235"/>
    </source>
</evidence>
<evidence type="ECO:0000256" key="4">
    <source>
        <dbReference type="ARBA" id="ARBA00022272"/>
    </source>
</evidence>
<evidence type="ECO:0000256" key="6">
    <source>
        <dbReference type="ARBA" id="ARBA00022822"/>
    </source>
</evidence>
<accession>A0A846QVZ1</accession>
<dbReference type="GO" id="GO:0004640">
    <property type="term" value="F:phosphoribosylanthranilate isomerase activity"/>
    <property type="evidence" value="ECO:0007669"/>
    <property type="project" value="UniProtKB-UniRule"/>
</dbReference>
<dbReference type="InterPro" id="IPR001240">
    <property type="entry name" value="PRAI_dom"/>
</dbReference>
<keyword evidence="6 9" id="KW-0822">Tryptophan biosynthesis</keyword>
<dbReference type="Gene3D" id="3.20.20.70">
    <property type="entry name" value="Aldolase class I"/>
    <property type="match status" value="1"/>
</dbReference>
<comment type="caution">
    <text evidence="11">The sequence shown here is derived from an EMBL/GenBank/DDBJ whole genome shotgun (WGS) entry which is preliminary data.</text>
</comment>
<dbReference type="SUPFAM" id="SSF51366">
    <property type="entry name" value="Ribulose-phoshate binding barrel"/>
    <property type="match status" value="1"/>
</dbReference>
<dbReference type="EMBL" id="JAATJA010000002">
    <property type="protein sequence ID" value="NJB68799.1"/>
    <property type="molecule type" value="Genomic_DNA"/>
</dbReference>
<dbReference type="UniPathway" id="UPA00035">
    <property type="reaction ID" value="UER00042"/>
</dbReference>
<evidence type="ECO:0000256" key="1">
    <source>
        <dbReference type="ARBA" id="ARBA00001164"/>
    </source>
</evidence>
<dbReference type="EC" id="5.3.1.24" evidence="3 9"/>
<reference evidence="11 12" key="1">
    <citation type="submission" date="2020-03" db="EMBL/GenBank/DDBJ databases">
        <title>Genomic Encyclopedia of Type Strains, Phase IV (KMG-IV): sequencing the most valuable type-strain genomes for metagenomic binning, comparative biology and taxonomic classification.</title>
        <authorList>
            <person name="Goeker M."/>
        </authorList>
    </citation>
    <scope>NUCLEOTIDE SEQUENCE [LARGE SCALE GENOMIC DNA]</scope>
    <source>
        <strain evidence="11 12">DSM 24233</strain>
    </source>
</reference>